<accession>A0A6G1ISM0</accession>
<feature type="compositionally biased region" description="Basic and acidic residues" evidence="1">
    <location>
        <begin position="142"/>
        <end position="153"/>
    </location>
</feature>
<evidence type="ECO:0000313" key="5">
    <source>
        <dbReference type="Proteomes" id="UP000799291"/>
    </source>
</evidence>
<feature type="chain" id="PRO_5026035730" description="Mid2 domain-containing protein" evidence="3">
    <location>
        <begin position="23"/>
        <end position="189"/>
    </location>
</feature>
<keyword evidence="3" id="KW-0732">Signal</keyword>
<dbReference type="AlphaFoldDB" id="A0A6G1ISM0"/>
<keyword evidence="2" id="KW-0812">Transmembrane</keyword>
<dbReference type="EMBL" id="MU005594">
    <property type="protein sequence ID" value="KAF2680869.1"/>
    <property type="molecule type" value="Genomic_DNA"/>
</dbReference>
<keyword evidence="2" id="KW-0472">Membrane</keyword>
<feature type="region of interest" description="Disordered" evidence="1">
    <location>
        <begin position="27"/>
        <end position="56"/>
    </location>
</feature>
<keyword evidence="5" id="KW-1185">Reference proteome</keyword>
<evidence type="ECO:0000313" key="4">
    <source>
        <dbReference type="EMBL" id="KAF2680869.1"/>
    </source>
</evidence>
<reference evidence="4" key="1">
    <citation type="journal article" date="2020" name="Stud. Mycol.">
        <title>101 Dothideomycetes genomes: a test case for predicting lifestyles and emergence of pathogens.</title>
        <authorList>
            <person name="Haridas S."/>
            <person name="Albert R."/>
            <person name="Binder M."/>
            <person name="Bloem J."/>
            <person name="Labutti K."/>
            <person name="Salamov A."/>
            <person name="Andreopoulos B."/>
            <person name="Baker S."/>
            <person name="Barry K."/>
            <person name="Bills G."/>
            <person name="Bluhm B."/>
            <person name="Cannon C."/>
            <person name="Castanera R."/>
            <person name="Culley D."/>
            <person name="Daum C."/>
            <person name="Ezra D."/>
            <person name="Gonzalez J."/>
            <person name="Henrissat B."/>
            <person name="Kuo A."/>
            <person name="Liang C."/>
            <person name="Lipzen A."/>
            <person name="Lutzoni F."/>
            <person name="Magnuson J."/>
            <person name="Mondo S."/>
            <person name="Nolan M."/>
            <person name="Ohm R."/>
            <person name="Pangilinan J."/>
            <person name="Park H.-J."/>
            <person name="Ramirez L."/>
            <person name="Alfaro M."/>
            <person name="Sun H."/>
            <person name="Tritt A."/>
            <person name="Yoshinaga Y."/>
            <person name="Zwiers L.-H."/>
            <person name="Turgeon B."/>
            <person name="Goodwin S."/>
            <person name="Spatafora J."/>
            <person name="Crous P."/>
            <person name="Grigoriev I."/>
        </authorList>
    </citation>
    <scope>NUCLEOTIDE SEQUENCE</scope>
    <source>
        <strain evidence="4">CBS 122367</strain>
    </source>
</reference>
<feature type="compositionally biased region" description="Low complexity" evidence="1">
    <location>
        <begin position="161"/>
        <end position="176"/>
    </location>
</feature>
<evidence type="ECO:0000256" key="3">
    <source>
        <dbReference type="SAM" id="SignalP"/>
    </source>
</evidence>
<protein>
    <recommendedName>
        <fullName evidence="6">Mid2 domain-containing protein</fullName>
    </recommendedName>
</protein>
<gene>
    <name evidence="4" type="ORF">K458DRAFT_445068</name>
</gene>
<feature type="region of interest" description="Disordered" evidence="1">
    <location>
        <begin position="110"/>
        <end position="189"/>
    </location>
</feature>
<proteinExistence type="predicted"/>
<dbReference type="Proteomes" id="UP000799291">
    <property type="component" value="Unassembled WGS sequence"/>
</dbReference>
<sequence length="189" mass="19944">MGRSLLSYGLLSLLVLLQQVVAQDATTTAATPQKSANTGYNGGEDNPQDPSDAGAAGASKGAFNLSKGGLAAIIVVAVLVGVIGIGSAVLFWLAKKRQWDVRQSIRRASRRLTGRSTVDVSSKRQNRRTGVRLNSPPRPHRKPEQERDLEKGAPHSGGQGTTKTTITSTFDVDTPTPTGWKASVLGGKK</sequence>
<organism evidence="4 5">
    <name type="scientific">Lentithecium fluviatile CBS 122367</name>
    <dbReference type="NCBI Taxonomy" id="1168545"/>
    <lineage>
        <taxon>Eukaryota</taxon>
        <taxon>Fungi</taxon>
        <taxon>Dikarya</taxon>
        <taxon>Ascomycota</taxon>
        <taxon>Pezizomycotina</taxon>
        <taxon>Dothideomycetes</taxon>
        <taxon>Pleosporomycetidae</taxon>
        <taxon>Pleosporales</taxon>
        <taxon>Massarineae</taxon>
        <taxon>Lentitheciaceae</taxon>
        <taxon>Lentithecium</taxon>
    </lineage>
</organism>
<evidence type="ECO:0000256" key="1">
    <source>
        <dbReference type="SAM" id="MobiDB-lite"/>
    </source>
</evidence>
<name>A0A6G1ISM0_9PLEO</name>
<evidence type="ECO:0000256" key="2">
    <source>
        <dbReference type="SAM" id="Phobius"/>
    </source>
</evidence>
<keyword evidence="2" id="KW-1133">Transmembrane helix</keyword>
<feature type="signal peptide" evidence="3">
    <location>
        <begin position="1"/>
        <end position="22"/>
    </location>
</feature>
<evidence type="ECO:0008006" key="6">
    <source>
        <dbReference type="Google" id="ProtNLM"/>
    </source>
</evidence>
<dbReference type="OrthoDB" id="5425637at2759"/>
<feature type="transmembrane region" description="Helical" evidence="2">
    <location>
        <begin position="70"/>
        <end position="94"/>
    </location>
</feature>